<dbReference type="AlphaFoldDB" id="A0A1T4KMT0"/>
<organism evidence="4 5">
    <name type="scientific">Eubacterium ruminantium</name>
    <dbReference type="NCBI Taxonomy" id="42322"/>
    <lineage>
        <taxon>Bacteria</taxon>
        <taxon>Bacillati</taxon>
        <taxon>Bacillota</taxon>
        <taxon>Clostridia</taxon>
        <taxon>Eubacteriales</taxon>
        <taxon>Eubacteriaceae</taxon>
        <taxon>Eubacterium</taxon>
    </lineage>
</organism>
<dbReference type="Pfam" id="PF00583">
    <property type="entry name" value="Acetyltransf_1"/>
    <property type="match status" value="1"/>
</dbReference>
<dbReference type="GO" id="GO:0016747">
    <property type="term" value="F:acyltransferase activity, transferring groups other than amino-acyl groups"/>
    <property type="evidence" value="ECO:0007669"/>
    <property type="project" value="InterPro"/>
</dbReference>
<keyword evidence="5" id="KW-1185">Reference proteome</keyword>
<dbReference type="PIRSF" id="PIRSF037663">
    <property type="entry name" value="Acetyltransf_GNAT_prd"/>
    <property type="match status" value="1"/>
</dbReference>
<dbReference type="PROSITE" id="PS51186">
    <property type="entry name" value="GNAT"/>
    <property type="match status" value="1"/>
</dbReference>
<name>A0A1T4KMT0_9FIRM</name>
<keyword evidence="2" id="KW-0012">Acyltransferase</keyword>
<evidence type="ECO:0000313" key="5">
    <source>
        <dbReference type="Proteomes" id="UP000189857"/>
    </source>
</evidence>
<gene>
    <name evidence="4" type="ORF">SAMN02745110_00476</name>
</gene>
<protein>
    <submittedName>
        <fullName evidence="4">Ribosomal protein S18 acetylase RimI</fullName>
    </submittedName>
</protein>
<evidence type="ECO:0000256" key="1">
    <source>
        <dbReference type="ARBA" id="ARBA00022679"/>
    </source>
</evidence>
<sequence>MPIYRIMNIDDYEAAYALWIKCGNGLNDKDDSREGIEKYLKRNPGTSFVAIIDEKVVGVILCGHDGRRGIIQHACVSPDCRRMGIGTELVNLALTALKEEGINKVLLVAFKKNEKGNAFWESQGFTLRDDLNYRNKALAEMVRIDPDYLND</sequence>
<keyword evidence="1" id="KW-0808">Transferase</keyword>
<proteinExistence type="predicted"/>
<dbReference type="EMBL" id="FUXA01000004">
    <property type="protein sequence ID" value="SJZ43678.1"/>
    <property type="molecule type" value="Genomic_DNA"/>
</dbReference>
<keyword evidence="4" id="KW-0689">Ribosomal protein</keyword>
<accession>A0A1T4KMT0</accession>
<dbReference type="InterPro" id="IPR017255">
    <property type="entry name" value="AcTrfase_GNAT_prd"/>
</dbReference>
<dbReference type="RefSeq" id="WP_176755063.1">
    <property type="nucleotide sequence ID" value="NZ_FMTO01000003.1"/>
</dbReference>
<keyword evidence="4" id="KW-0687">Ribonucleoprotein</keyword>
<evidence type="ECO:0000259" key="3">
    <source>
        <dbReference type="PROSITE" id="PS51186"/>
    </source>
</evidence>
<dbReference type="CDD" id="cd04301">
    <property type="entry name" value="NAT_SF"/>
    <property type="match status" value="1"/>
</dbReference>
<evidence type="ECO:0000313" key="4">
    <source>
        <dbReference type="EMBL" id="SJZ43678.1"/>
    </source>
</evidence>
<dbReference type="GO" id="GO:0005840">
    <property type="term" value="C:ribosome"/>
    <property type="evidence" value="ECO:0007669"/>
    <property type="project" value="UniProtKB-KW"/>
</dbReference>
<reference evidence="4 5" key="1">
    <citation type="submission" date="2017-02" db="EMBL/GenBank/DDBJ databases">
        <authorList>
            <person name="Peterson S.W."/>
        </authorList>
    </citation>
    <scope>NUCLEOTIDE SEQUENCE [LARGE SCALE GENOMIC DNA]</scope>
    <source>
        <strain evidence="4 5">ATCC 17233</strain>
    </source>
</reference>
<feature type="domain" description="N-acetyltransferase" evidence="3">
    <location>
        <begin position="2"/>
        <end position="145"/>
    </location>
</feature>
<dbReference type="SUPFAM" id="SSF55729">
    <property type="entry name" value="Acyl-CoA N-acyltransferases (Nat)"/>
    <property type="match status" value="1"/>
</dbReference>
<dbReference type="Gene3D" id="3.40.630.30">
    <property type="match status" value="1"/>
</dbReference>
<dbReference type="InterPro" id="IPR016181">
    <property type="entry name" value="Acyl_CoA_acyltransferase"/>
</dbReference>
<dbReference type="Proteomes" id="UP000189857">
    <property type="component" value="Unassembled WGS sequence"/>
</dbReference>
<evidence type="ECO:0000256" key="2">
    <source>
        <dbReference type="ARBA" id="ARBA00023315"/>
    </source>
</evidence>
<dbReference type="InterPro" id="IPR000182">
    <property type="entry name" value="GNAT_dom"/>
</dbReference>
<dbReference type="PANTHER" id="PTHR43877">
    <property type="entry name" value="AMINOALKYLPHOSPHONATE N-ACETYLTRANSFERASE-RELATED-RELATED"/>
    <property type="match status" value="1"/>
</dbReference>
<dbReference type="InterPro" id="IPR050832">
    <property type="entry name" value="Bact_Acetyltransf"/>
</dbReference>